<keyword evidence="4" id="KW-0769">Symport</keyword>
<dbReference type="EMBL" id="GBRD01003421">
    <property type="protein sequence ID" value="JAG62400.1"/>
    <property type="molecule type" value="Transcribed_RNA"/>
</dbReference>
<feature type="transmembrane region" description="Helical" evidence="8">
    <location>
        <begin position="398"/>
        <end position="420"/>
    </location>
</feature>
<proteinExistence type="predicted"/>
<evidence type="ECO:0000256" key="8">
    <source>
        <dbReference type="SAM" id="Phobius"/>
    </source>
</evidence>
<dbReference type="AlphaFoldDB" id="A0A0K8TB70"/>
<dbReference type="GO" id="GO:0006820">
    <property type="term" value="P:monoatomic anion transport"/>
    <property type="evidence" value="ECO:0007669"/>
    <property type="project" value="TreeGrafter"/>
</dbReference>
<feature type="transmembrane region" description="Helical" evidence="8">
    <location>
        <begin position="136"/>
        <end position="157"/>
    </location>
</feature>
<feature type="compositionally biased region" description="Basic and acidic residues" evidence="7">
    <location>
        <begin position="482"/>
        <end position="494"/>
    </location>
</feature>
<protein>
    <recommendedName>
        <fullName evidence="9">Major facilitator superfamily (MFS) profile domain-containing protein</fullName>
    </recommendedName>
</protein>
<accession>A0A0K8TB70</accession>
<feature type="transmembrane region" description="Helical" evidence="8">
    <location>
        <begin position="308"/>
        <end position="328"/>
    </location>
</feature>
<feature type="region of interest" description="Disordered" evidence="7">
    <location>
        <begin position="464"/>
        <end position="494"/>
    </location>
</feature>
<dbReference type="InterPro" id="IPR011701">
    <property type="entry name" value="MFS"/>
</dbReference>
<dbReference type="PANTHER" id="PTHR11662:SF415">
    <property type="entry name" value="AT30085P-RELATED"/>
    <property type="match status" value="1"/>
</dbReference>
<evidence type="ECO:0000256" key="7">
    <source>
        <dbReference type="SAM" id="MobiDB-lite"/>
    </source>
</evidence>
<dbReference type="GO" id="GO:0016020">
    <property type="term" value="C:membrane"/>
    <property type="evidence" value="ECO:0007669"/>
    <property type="project" value="UniProtKB-SubCell"/>
</dbReference>
<dbReference type="GO" id="GO:0015293">
    <property type="term" value="F:symporter activity"/>
    <property type="evidence" value="ECO:0007669"/>
    <property type="project" value="UniProtKB-KW"/>
</dbReference>
<feature type="transmembrane region" description="Helical" evidence="8">
    <location>
        <begin position="169"/>
        <end position="191"/>
    </location>
</feature>
<feature type="transmembrane region" description="Helical" evidence="8">
    <location>
        <begin position="203"/>
        <end position="222"/>
    </location>
</feature>
<evidence type="ECO:0000256" key="5">
    <source>
        <dbReference type="ARBA" id="ARBA00022989"/>
    </source>
</evidence>
<feature type="domain" description="Major facilitator superfamily (MFS) profile" evidence="9">
    <location>
        <begin position="16"/>
        <end position="459"/>
    </location>
</feature>
<feature type="transmembrane region" description="Helical" evidence="8">
    <location>
        <begin position="340"/>
        <end position="360"/>
    </location>
</feature>
<name>A0A0K8TB70_LYGHE</name>
<feature type="transmembrane region" description="Helical" evidence="8">
    <location>
        <begin position="107"/>
        <end position="130"/>
    </location>
</feature>
<evidence type="ECO:0000259" key="9">
    <source>
        <dbReference type="PROSITE" id="PS50850"/>
    </source>
</evidence>
<feature type="transmembrane region" description="Helical" evidence="8">
    <location>
        <begin position="432"/>
        <end position="453"/>
    </location>
</feature>
<keyword evidence="5 8" id="KW-1133">Transmembrane helix</keyword>
<dbReference type="SUPFAM" id="SSF103473">
    <property type="entry name" value="MFS general substrate transporter"/>
    <property type="match status" value="1"/>
</dbReference>
<keyword evidence="3 8" id="KW-0812">Transmembrane</keyword>
<evidence type="ECO:0000313" key="10">
    <source>
        <dbReference type="EMBL" id="JAG62400.1"/>
    </source>
</evidence>
<comment type="subcellular location">
    <subcellularLocation>
        <location evidence="1">Membrane</location>
        <topology evidence="1">Multi-pass membrane protein</topology>
    </subcellularLocation>
</comment>
<dbReference type="FunFam" id="1.20.1250.20:FF:000003">
    <property type="entry name" value="Solute carrier family 17 member 3"/>
    <property type="match status" value="1"/>
</dbReference>
<evidence type="ECO:0000256" key="2">
    <source>
        <dbReference type="ARBA" id="ARBA00022448"/>
    </source>
</evidence>
<feature type="transmembrane region" description="Helical" evidence="8">
    <location>
        <begin position="14"/>
        <end position="39"/>
    </location>
</feature>
<feature type="transmembrane region" description="Helical" evidence="8">
    <location>
        <begin position="366"/>
        <end position="386"/>
    </location>
</feature>
<dbReference type="InterPro" id="IPR050382">
    <property type="entry name" value="MFS_Na/Anion_cotransporter"/>
</dbReference>
<dbReference type="PANTHER" id="PTHR11662">
    <property type="entry name" value="SOLUTE CARRIER FAMILY 17"/>
    <property type="match status" value="1"/>
</dbReference>
<dbReference type="InterPro" id="IPR036259">
    <property type="entry name" value="MFS_trans_sf"/>
</dbReference>
<dbReference type="FunFam" id="1.20.1250.20:FF:000423">
    <property type="entry name" value="Putative inorganic phosphate cotransporter-like Protein"/>
    <property type="match status" value="1"/>
</dbReference>
<reference evidence="10" key="1">
    <citation type="submission" date="2014-09" db="EMBL/GenBank/DDBJ databases">
        <authorList>
            <person name="Magalhaes I.L.F."/>
            <person name="Oliveira U."/>
            <person name="Santos F.R."/>
            <person name="Vidigal T.H.D.A."/>
            <person name="Brescovit A.D."/>
            <person name="Santos A.J."/>
        </authorList>
    </citation>
    <scope>NUCLEOTIDE SEQUENCE</scope>
</reference>
<keyword evidence="6 8" id="KW-0472">Membrane</keyword>
<dbReference type="InterPro" id="IPR020846">
    <property type="entry name" value="MFS_dom"/>
</dbReference>
<organism evidence="10">
    <name type="scientific">Lygus hesperus</name>
    <name type="common">Western plant bug</name>
    <dbReference type="NCBI Taxonomy" id="30085"/>
    <lineage>
        <taxon>Eukaryota</taxon>
        <taxon>Metazoa</taxon>
        <taxon>Ecdysozoa</taxon>
        <taxon>Arthropoda</taxon>
        <taxon>Hexapoda</taxon>
        <taxon>Insecta</taxon>
        <taxon>Pterygota</taxon>
        <taxon>Neoptera</taxon>
        <taxon>Paraneoptera</taxon>
        <taxon>Hemiptera</taxon>
        <taxon>Heteroptera</taxon>
        <taxon>Panheteroptera</taxon>
        <taxon>Cimicomorpha</taxon>
        <taxon>Miridae</taxon>
        <taxon>Mirini</taxon>
        <taxon>Lygus</taxon>
    </lineage>
</organism>
<keyword evidence="2" id="KW-0813">Transport</keyword>
<sequence>MRQVFVLGCMPQRFVVALLCFFGLTISYVMRFCLSMAIIEMAEAPKVKEDPNACPYPEDYVVSNSTKVAEYQWTEETQGLIQASFFWGYVCSQLPGGMLADRIGARYVIILGAMLTSLFTIVTPLATAVGDSTGLIIVRICIGLAQGIMYPSLHIVVAQWIPKKERATWTTVVFSGSLSGNAINYMTSGLLLGPLNLSWQHIFHIYGSIGILWTVVFGLMTYDTPQDHPYLSETEKVALAELMDTNTRQKNEDVKTPWGAILLSMPVWAINVAMIGHDWGLFAQIADLPKFMKSVLHINVKANGMLNALSYCLIWVVSILSGVLVDVLERKNIISTTLNRKLGTTLASVGPSLGLLGAVYTNCDSTLAVIYLLVGLAFMGFYYPSLKVNVIDLTTRHSGAVAGLTTMIGASSGVTVPYLIGYLTPNSTLHEWRIVMWLTFIVMSATNIFYIVFGASDVQPWNSPTEKDPELTTYDNPALAREGGDGKTHQETKY</sequence>
<evidence type="ECO:0000256" key="1">
    <source>
        <dbReference type="ARBA" id="ARBA00004141"/>
    </source>
</evidence>
<dbReference type="Pfam" id="PF07690">
    <property type="entry name" value="MFS_1"/>
    <property type="match status" value="1"/>
</dbReference>
<evidence type="ECO:0000256" key="6">
    <source>
        <dbReference type="ARBA" id="ARBA00023136"/>
    </source>
</evidence>
<dbReference type="Gene3D" id="1.20.1250.20">
    <property type="entry name" value="MFS general substrate transporter like domains"/>
    <property type="match status" value="2"/>
</dbReference>
<evidence type="ECO:0000256" key="3">
    <source>
        <dbReference type="ARBA" id="ARBA00022692"/>
    </source>
</evidence>
<dbReference type="PROSITE" id="PS50850">
    <property type="entry name" value="MFS"/>
    <property type="match status" value="1"/>
</dbReference>
<evidence type="ECO:0000256" key="4">
    <source>
        <dbReference type="ARBA" id="ARBA00022847"/>
    </source>
</evidence>